<dbReference type="STRING" id="112268.A0A182WJI6"/>
<feature type="compositionally biased region" description="Low complexity" evidence="1">
    <location>
        <begin position="7"/>
        <end position="18"/>
    </location>
</feature>
<evidence type="ECO:0000313" key="4">
    <source>
        <dbReference type="Proteomes" id="UP000075920"/>
    </source>
</evidence>
<reference evidence="4" key="1">
    <citation type="submission" date="2013-03" db="EMBL/GenBank/DDBJ databases">
        <title>The Genome Sequence of Anopheles minimus MINIMUS1.</title>
        <authorList>
            <consortium name="The Broad Institute Genomics Platform"/>
            <person name="Neafsey D.E."/>
            <person name="Walton C."/>
            <person name="Walker B."/>
            <person name="Young S.K."/>
            <person name="Zeng Q."/>
            <person name="Gargeya S."/>
            <person name="Fitzgerald M."/>
            <person name="Haas B."/>
            <person name="Abouelleil A."/>
            <person name="Allen A.W."/>
            <person name="Alvarado L."/>
            <person name="Arachchi H.M."/>
            <person name="Berlin A.M."/>
            <person name="Chapman S.B."/>
            <person name="Gainer-Dewar J."/>
            <person name="Goldberg J."/>
            <person name="Griggs A."/>
            <person name="Gujja S."/>
            <person name="Hansen M."/>
            <person name="Howarth C."/>
            <person name="Imamovic A."/>
            <person name="Ireland A."/>
            <person name="Larimer J."/>
            <person name="McCowan C."/>
            <person name="Murphy C."/>
            <person name="Pearson M."/>
            <person name="Poon T.W."/>
            <person name="Priest M."/>
            <person name="Roberts A."/>
            <person name="Saif S."/>
            <person name="Shea T."/>
            <person name="Sisk P."/>
            <person name="Sykes S."/>
            <person name="Wortman J."/>
            <person name="Nusbaum C."/>
            <person name="Birren B."/>
        </authorList>
    </citation>
    <scope>NUCLEOTIDE SEQUENCE [LARGE SCALE GENOMIC DNA]</scope>
    <source>
        <strain evidence="4">MINIMUS1</strain>
    </source>
</reference>
<reference evidence="3" key="2">
    <citation type="submission" date="2020-05" db="UniProtKB">
        <authorList>
            <consortium name="EnsemblMetazoa"/>
        </authorList>
    </citation>
    <scope>IDENTIFICATION</scope>
    <source>
        <strain evidence="3">MINIMUS1</strain>
    </source>
</reference>
<feature type="domain" description="Sm" evidence="2">
    <location>
        <begin position="133"/>
        <end position="245"/>
    </location>
</feature>
<dbReference type="InterPro" id="IPR039267">
    <property type="entry name" value="Lsm11"/>
</dbReference>
<evidence type="ECO:0000259" key="2">
    <source>
        <dbReference type="SMART" id="SM00651"/>
    </source>
</evidence>
<dbReference type="InterPro" id="IPR010920">
    <property type="entry name" value="LSM_dom_sf"/>
</dbReference>
<dbReference type="CDD" id="cd01739">
    <property type="entry name" value="LSm11_M"/>
    <property type="match status" value="1"/>
</dbReference>
<organism evidence="3 4">
    <name type="scientific">Anopheles minimus</name>
    <dbReference type="NCBI Taxonomy" id="112268"/>
    <lineage>
        <taxon>Eukaryota</taxon>
        <taxon>Metazoa</taxon>
        <taxon>Ecdysozoa</taxon>
        <taxon>Arthropoda</taxon>
        <taxon>Hexapoda</taxon>
        <taxon>Insecta</taxon>
        <taxon>Pterygota</taxon>
        <taxon>Neoptera</taxon>
        <taxon>Endopterygota</taxon>
        <taxon>Diptera</taxon>
        <taxon>Nematocera</taxon>
        <taxon>Culicoidea</taxon>
        <taxon>Culicidae</taxon>
        <taxon>Anophelinae</taxon>
        <taxon>Anopheles</taxon>
    </lineage>
</organism>
<dbReference type="InterPro" id="IPR001163">
    <property type="entry name" value="Sm_dom_euk/arc"/>
</dbReference>
<dbReference type="GO" id="GO:0006398">
    <property type="term" value="P:mRNA 3'-end processing by stem-loop binding and cleavage"/>
    <property type="evidence" value="ECO:0007669"/>
    <property type="project" value="TreeGrafter"/>
</dbReference>
<evidence type="ECO:0000313" key="3">
    <source>
        <dbReference type="EnsemblMetazoa" id="AMIN010540-PA"/>
    </source>
</evidence>
<dbReference type="Gene3D" id="2.30.30.100">
    <property type="match status" value="1"/>
</dbReference>
<dbReference type="GO" id="GO:0005683">
    <property type="term" value="C:U7 snRNP"/>
    <property type="evidence" value="ECO:0007669"/>
    <property type="project" value="TreeGrafter"/>
</dbReference>
<dbReference type="SMART" id="SM00651">
    <property type="entry name" value="Sm"/>
    <property type="match status" value="1"/>
</dbReference>
<protein>
    <recommendedName>
        <fullName evidence="2">Sm domain-containing protein</fullName>
    </recommendedName>
</protein>
<dbReference type="VEuPathDB" id="VectorBase:AMIN010540"/>
<keyword evidence="4" id="KW-1185">Reference proteome</keyword>
<evidence type="ECO:0000256" key="1">
    <source>
        <dbReference type="SAM" id="MobiDB-lite"/>
    </source>
</evidence>
<name>A0A182WJI6_9DIPT</name>
<dbReference type="AlphaFoldDB" id="A0A182WJI6"/>
<dbReference type="EnsemblMetazoa" id="AMIN010540-RA">
    <property type="protein sequence ID" value="AMIN010540-PA"/>
    <property type="gene ID" value="AMIN010540"/>
</dbReference>
<dbReference type="GO" id="GO:0071209">
    <property type="term" value="F:U7 snRNA binding"/>
    <property type="evidence" value="ECO:0007669"/>
    <property type="project" value="InterPro"/>
</dbReference>
<proteinExistence type="predicted"/>
<dbReference type="PANTHER" id="PTHR21415:SF1">
    <property type="entry name" value="U7 SNRNA-ASSOCIATED SM-LIKE PROTEIN LSM11"/>
    <property type="match status" value="1"/>
</dbReference>
<dbReference type="InterPro" id="IPR034109">
    <property type="entry name" value="Lsm11_M"/>
</dbReference>
<sequence>MSDSDAESTTTDSDSSSELDVGSKRFNPLKALYSTKLKVPVATARLHDNISVLESKQITLGGFAEPFDEARLKQIRAATSSNKLKAVPANVAPQRKFLPEQGPVKYVKPTRHSKNIFLKLENGYDGPLALMSTWMKERRRVRVYIRKQKGIRGHVTGVIELFDKHWNMAVSDVCETWTRRKYRYSENSQHPDNMATPSDCSDRLRQLGIVLPETKVRSEGKKNVIITRKLPQLLIQGVQVVLVTPEPSEGTQPSSSKNSK</sequence>
<accession>A0A182WJI6</accession>
<dbReference type="SUPFAM" id="SSF50182">
    <property type="entry name" value="Sm-like ribonucleoproteins"/>
    <property type="match status" value="1"/>
</dbReference>
<dbReference type="Proteomes" id="UP000075920">
    <property type="component" value="Unassembled WGS sequence"/>
</dbReference>
<feature type="region of interest" description="Disordered" evidence="1">
    <location>
        <begin position="1"/>
        <end position="21"/>
    </location>
</feature>
<dbReference type="PANTHER" id="PTHR21415">
    <property type="entry name" value="U7 SNRNA-ASSOCIATED SM-LIKE PROTEIN LSM11"/>
    <property type="match status" value="1"/>
</dbReference>